<evidence type="ECO:0000256" key="1">
    <source>
        <dbReference type="SAM" id="Phobius"/>
    </source>
</evidence>
<evidence type="ECO:0000313" key="2">
    <source>
        <dbReference type="EMBL" id="PKQ79584.1"/>
    </source>
</evidence>
<dbReference type="AlphaFoldDB" id="A0A2N3J1P9"/>
<protein>
    <submittedName>
        <fullName evidence="2">Uncharacterized protein</fullName>
    </submittedName>
</protein>
<dbReference type="Proteomes" id="UP000233526">
    <property type="component" value="Unassembled WGS sequence"/>
</dbReference>
<keyword evidence="1" id="KW-0472">Membrane</keyword>
<dbReference type="EMBL" id="LJZX01000030">
    <property type="protein sequence ID" value="PKQ79584.1"/>
    <property type="molecule type" value="Genomic_DNA"/>
</dbReference>
<organism evidence="2 3">
    <name type="scientific">Aeromonas sobria</name>
    <dbReference type="NCBI Taxonomy" id="646"/>
    <lineage>
        <taxon>Bacteria</taxon>
        <taxon>Pseudomonadati</taxon>
        <taxon>Pseudomonadota</taxon>
        <taxon>Gammaproteobacteria</taxon>
        <taxon>Aeromonadales</taxon>
        <taxon>Aeromonadaceae</taxon>
        <taxon>Aeromonas</taxon>
    </lineage>
</organism>
<reference evidence="2 3" key="1">
    <citation type="journal article" date="2017" name="Front. Microbiol.">
        <title>Strong Genomic and Phenotypic Heterogeneity in the Aeromonas sobria Species Complex.</title>
        <authorList>
            <person name="Gauthier J."/>
            <person name="Vincent A.T."/>
            <person name="Charette S.J."/>
            <person name="Derome N."/>
        </authorList>
    </citation>
    <scope>NUCLEOTIDE SEQUENCE [LARGE SCALE GENOMIC DNA]</scope>
    <source>
        <strain evidence="2 3">JF2635</strain>
    </source>
</reference>
<feature type="transmembrane region" description="Helical" evidence="1">
    <location>
        <begin position="60"/>
        <end position="81"/>
    </location>
</feature>
<accession>A0A2N3J1P9</accession>
<gene>
    <name evidence="2" type="ORF">AOX56_13475</name>
</gene>
<proteinExistence type="predicted"/>
<name>A0A2N3J1P9_AERSO</name>
<keyword evidence="1" id="KW-1133">Transmembrane helix</keyword>
<keyword evidence="1" id="KW-0812">Transmembrane</keyword>
<evidence type="ECO:0000313" key="3">
    <source>
        <dbReference type="Proteomes" id="UP000233526"/>
    </source>
</evidence>
<sequence>MDKKLADTNKSLTDKYASIAEDVKQVFSFSLTGSADPMECLDLFTHQGKEYTICPPSGDYWKTLAALMMFIFYFVALMIIFKR</sequence>
<comment type="caution">
    <text evidence="2">The sequence shown here is derived from an EMBL/GenBank/DDBJ whole genome shotgun (WGS) entry which is preliminary data.</text>
</comment>